<dbReference type="Gene3D" id="3.20.20.140">
    <property type="entry name" value="Metal-dependent hydrolases"/>
    <property type="match status" value="1"/>
</dbReference>
<organism evidence="1 2">
    <name type="scientific">Hungatella hathewayi</name>
    <dbReference type="NCBI Taxonomy" id="154046"/>
    <lineage>
        <taxon>Bacteria</taxon>
        <taxon>Bacillati</taxon>
        <taxon>Bacillota</taxon>
        <taxon>Clostridia</taxon>
        <taxon>Lachnospirales</taxon>
        <taxon>Lachnospiraceae</taxon>
        <taxon>Hungatella</taxon>
    </lineage>
</organism>
<name>A0A3E3DRH6_9FIRM</name>
<gene>
    <name evidence="1" type="ORF">DWX31_04695</name>
</gene>
<proteinExistence type="predicted"/>
<reference evidence="1 2" key="1">
    <citation type="submission" date="2018-08" db="EMBL/GenBank/DDBJ databases">
        <title>A genome reference for cultivated species of the human gut microbiota.</title>
        <authorList>
            <person name="Zou Y."/>
            <person name="Xue W."/>
            <person name="Luo G."/>
        </authorList>
    </citation>
    <scope>NUCLEOTIDE SEQUENCE [LARGE SCALE GENOMIC DNA]</scope>
    <source>
        <strain evidence="1 2">AF19-13AC</strain>
    </source>
</reference>
<evidence type="ECO:0000313" key="2">
    <source>
        <dbReference type="Proteomes" id="UP000261023"/>
    </source>
</evidence>
<evidence type="ECO:0000313" key="1">
    <source>
        <dbReference type="EMBL" id="RGD71586.1"/>
    </source>
</evidence>
<dbReference type="SUPFAM" id="SSF51556">
    <property type="entry name" value="Metallo-dependent hydrolases"/>
    <property type="match status" value="1"/>
</dbReference>
<accession>A0A3E3DRH6</accession>
<dbReference type="OrthoDB" id="9810005at2"/>
<comment type="caution">
    <text evidence="1">The sequence shown here is derived from an EMBL/GenBank/DDBJ whole genome shotgun (WGS) entry which is preliminary data.</text>
</comment>
<dbReference type="EMBL" id="QTJW01000003">
    <property type="protein sequence ID" value="RGD71586.1"/>
    <property type="molecule type" value="Genomic_DNA"/>
</dbReference>
<protein>
    <submittedName>
        <fullName evidence="1">Uncharacterized protein</fullName>
    </submittedName>
</protein>
<sequence>MVHLRNFKGLPRRNVPVNIKYVAEKIAAVKNTDVEAVEQAALRNTRQFFNL</sequence>
<dbReference type="InterPro" id="IPR032466">
    <property type="entry name" value="Metal_Hydrolase"/>
</dbReference>
<dbReference type="AlphaFoldDB" id="A0A3E3DRH6"/>
<dbReference type="Proteomes" id="UP000261023">
    <property type="component" value="Unassembled WGS sequence"/>
</dbReference>